<keyword evidence="4 7" id="KW-1133">Transmembrane helix</keyword>
<evidence type="ECO:0000259" key="9">
    <source>
        <dbReference type="Pfam" id="PF18917"/>
    </source>
</evidence>
<dbReference type="RefSeq" id="WP_194109895.1">
    <property type="nucleotide sequence ID" value="NZ_JADFFL010000001.1"/>
</dbReference>
<feature type="region of interest" description="Disordered" evidence="6">
    <location>
        <begin position="144"/>
        <end position="179"/>
    </location>
</feature>
<evidence type="ECO:0000256" key="6">
    <source>
        <dbReference type="SAM" id="MobiDB-lite"/>
    </source>
</evidence>
<reference evidence="10" key="1">
    <citation type="submission" date="2020-10" db="EMBL/GenBank/DDBJ databases">
        <title>Mucilaginibacter mali sp. nov., isolated from rhizosphere soil of apple orchard.</title>
        <authorList>
            <person name="Lee J.-S."/>
            <person name="Kim H.S."/>
            <person name="Kim J.-S."/>
        </authorList>
    </citation>
    <scope>NUCLEOTIDE SEQUENCE</scope>
    <source>
        <strain evidence="10">KCTC 22746</strain>
    </source>
</reference>
<comment type="subcellular location">
    <subcellularLocation>
        <location evidence="1">Cell membrane</location>
        <topology evidence="1">Single-pass membrane protein</topology>
    </subcellularLocation>
</comment>
<evidence type="ECO:0000256" key="2">
    <source>
        <dbReference type="ARBA" id="ARBA00022475"/>
    </source>
</evidence>
<evidence type="ECO:0000256" key="5">
    <source>
        <dbReference type="ARBA" id="ARBA00023136"/>
    </source>
</evidence>
<comment type="caution">
    <text evidence="10">The sequence shown here is derived from an EMBL/GenBank/DDBJ whole genome shotgun (WGS) entry which is preliminary data.</text>
</comment>
<gene>
    <name evidence="10" type="ORF">IRJ16_02295</name>
</gene>
<dbReference type="InterPro" id="IPR007168">
    <property type="entry name" value="Phageshock_PspC_N"/>
</dbReference>
<dbReference type="Proteomes" id="UP000622475">
    <property type="component" value="Unassembled WGS sequence"/>
</dbReference>
<feature type="transmembrane region" description="Helical" evidence="7">
    <location>
        <begin position="123"/>
        <end position="141"/>
    </location>
</feature>
<accession>A0A929KSH4</accession>
<keyword evidence="3 7" id="KW-0812">Transmembrane</keyword>
<name>A0A929KSH4_9SPHI</name>
<dbReference type="Pfam" id="PF04024">
    <property type="entry name" value="PspC"/>
    <property type="match status" value="1"/>
</dbReference>
<dbReference type="InterPro" id="IPR043726">
    <property type="entry name" value="LiaI-LiaF-like_TM1"/>
</dbReference>
<dbReference type="AlphaFoldDB" id="A0A929KSH4"/>
<evidence type="ECO:0000256" key="1">
    <source>
        <dbReference type="ARBA" id="ARBA00004162"/>
    </source>
</evidence>
<evidence type="ECO:0000256" key="7">
    <source>
        <dbReference type="SAM" id="Phobius"/>
    </source>
</evidence>
<protein>
    <submittedName>
        <fullName evidence="10">PspC domain-containing protein</fullName>
    </submittedName>
</protein>
<organism evidence="10 11">
    <name type="scientific">Mucilaginibacter myungsuensis</name>
    <dbReference type="NCBI Taxonomy" id="649104"/>
    <lineage>
        <taxon>Bacteria</taxon>
        <taxon>Pseudomonadati</taxon>
        <taxon>Bacteroidota</taxon>
        <taxon>Sphingobacteriia</taxon>
        <taxon>Sphingobacteriales</taxon>
        <taxon>Sphingobacteriaceae</taxon>
        <taxon>Mucilaginibacter</taxon>
    </lineage>
</organism>
<evidence type="ECO:0000313" key="10">
    <source>
        <dbReference type="EMBL" id="MBE9660701.1"/>
    </source>
</evidence>
<dbReference type="GO" id="GO:0005886">
    <property type="term" value="C:plasma membrane"/>
    <property type="evidence" value="ECO:0007669"/>
    <property type="project" value="UniProtKB-SubCell"/>
</dbReference>
<evidence type="ECO:0000259" key="8">
    <source>
        <dbReference type="Pfam" id="PF04024"/>
    </source>
</evidence>
<evidence type="ECO:0000256" key="4">
    <source>
        <dbReference type="ARBA" id="ARBA00022989"/>
    </source>
</evidence>
<evidence type="ECO:0000256" key="3">
    <source>
        <dbReference type="ARBA" id="ARBA00022692"/>
    </source>
</evidence>
<feature type="domain" description="LiaI-LiaF-like transmembrane region" evidence="9">
    <location>
        <begin position="97"/>
        <end position="138"/>
    </location>
</feature>
<keyword evidence="2" id="KW-1003">Cell membrane</keyword>
<keyword evidence="5 7" id="KW-0472">Membrane</keyword>
<dbReference type="PANTHER" id="PTHR33885">
    <property type="entry name" value="PHAGE SHOCK PROTEIN C"/>
    <property type="match status" value="1"/>
</dbReference>
<dbReference type="Pfam" id="PF18917">
    <property type="entry name" value="LiaI-LiaF-like_TM1"/>
    <property type="match status" value="1"/>
</dbReference>
<keyword evidence="11" id="KW-1185">Reference proteome</keyword>
<feature type="transmembrane region" description="Helical" evidence="7">
    <location>
        <begin position="94"/>
        <end position="111"/>
    </location>
</feature>
<dbReference type="PANTHER" id="PTHR33885:SF3">
    <property type="entry name" value="PHAGE SHOCK PROTEIN C"/>
    <property type="match status" value="1"/>
</dbReference>
<feature type="domain" description="Phage shock protein PspC N-terminal" evidence="8">
    <location>
        <begin position="3"/>
        <end position="60"/>
    </location>
</feature>
<dbReference type="EMBL" id="JADFFL010000001">
    <property type="protein sequence ID" value="MBE9660701.1"/>
    <property type="molecule type" value="Genomic_DNA"/>
</dbReference>
<dbReference type="InterPro" id="IPR052027">
    <property type="entry name" value="PspC"/>
</dbReference>
<evidence type="ECO:0000313" key="11">
    <source>
        <dbReference type="Proteomes" id="UP000622475"/>
    </source>
</evidence>
<sequence>MEKKLYRDDLHKTLGGVCAGLAEYFGIDVSVMRVLFLLALILKGTGVVLYLVLWAVLPKKPYGIPNINVDYTVPPFGAEPIPPVFNQPKKTSSASVIVGAILVVIGLGFLFDNFDIIPDIDFRYVWPVILIGVGVAVLFSGKKEQPWEQKDWEKKDTFKDSFKADEPEAPKTDDTNPTV</sequence>
<proteinExistence type="predicted"/>
<feature type="transmembrane region" description="Helical" evidence="7">
    <location>
        <begin position="34"/>
        <end position="57"/>
    </location>
</feature>